<feature type="region of interest" description="Disordered" evidence="1">
    <location>
        <begin position="1"/>
        <end position="74"/>
    </location>
</feature>
<dbReference type="AlphaFoldDB" id="A0A811LAL3"/>
<evidence type="ECO:0000313" key="3">
    <source>
        <dbReference type="Proteomes" id="UP000614601"/>
    </source>
</evidence>
<sequence>MLLFSTDSDQTLAGAPPANTEETQNLPVEHPEEANIEKGYEKDEEKEINQNIERPYKRGHDNENSDVSAKKLAV</sequence>
<feature type="compositionally biased region" description="Polar residues" evidence="1">
    <location>
        <begin position="1"/>
        <end position="11"/>
    </location>
</feature>
<accession>A0A811LAL3</accession>
<evidence type="ECO:0000256" key="1">
    <source>
        <dbReference type="SAM" id="MobiDB-lite"/>
    </source>
</evidence>
<protein>
    <submittedName>
        <fullName evidence="2">Uncharacterized protein</fullName>
    </submittedName>
</protein>
<comment type="caution">
    <text evidence="2">The sequence shown here is derived from an EMBL/GenBank/DDBJ whole genome shotgun (WGS) entry which is preliminary data.</text>
</comment>
<proteinExistence type="predicted"/>
<dbReference type="Proteomes" id="UP000614601">
    <property type="component" value="Unassembled WGS sequence"/>
</dbReference>
<dbReference type="Proteomes" id="UP000783686">
    <property type="component" value="Unassembled WGS sequence"/>
</dbReference>
<evidence type="ECO:0000313" key="2">
    <source>
        <dbReference type="EMBL" id="CAD5225403.1"/>
    </source>
</evidence>
<gene>
    <name evidence="2" type="ORF">BOKJ2_LOCUS11561</name>
</gene>
<dbReference type="EMBL" id="CAJFCW020000005">
    <property type="protein sequence ID" value="CAG9120833.1"/>
    <property type="molecule type" value="Genomic_DNA"/>
</dbReference>
<feature type="compositionally biased region" description="Basic and acidic residues" evidence="1">
    <location>
        <begin position="29"/>
        <end position="63"/>
    </location>
</feature>
<dbReference type="EMBL" id="CAJFDH010000005">
    <property type="protein sequence ID" value="CAD5225403.1"/>
    <property type="molecule type" value="Genomic_DNA"/>
</dbReference>
<keyword evidence="3" id="KW-1185">Reference proteome</keyword>
<organism evidence="2 3">
    <name type="scientific">Bursaphelenchus okinawaensis</name>
    <dbReference type="NCBI Taxonomy" id="465554"/>
    <lineage>
        <taxon>Eukaryota</taxon>
        <taxon>Metazoa</taxon>
        <taxon>Ecdysozoa</taxon>
        <taxon>Nematoda</taxon>
        <taxon>Chromadorea</taxon>
        <taxon>Rhabditida</taxon>
        <taxon>Tylenchina</taxon>
        <taxon>Tylenchomorpha</taxon>
        <taxon>Aphelenchoidea</taxon>
        <taxon>Aphelenchoididae</taxon>
        <taxon>Bursaphelenchus</taxon>
    </lineage>
</organism>
<reference evidence="2" key="1">
    <citation type="submission" date="2020-09" db="EMBL/GenBank/DDBJ databases">
        <authorList>
            <person name="Kikuchi T."/>
        </authorList>
    </citation>
    <scope>NUCLEOTIDE SEQUENCE</scope>
    <source>
        <strain evidence="2">SH1</strain>
    </source>
</reference>
<name>A0A811LAL3_9BILA</name>